<accession>A0A2X1NC74</accession>
<dbReference type="Proteomes" id="UP000250780">
    <property type="component" value="Unassembled WGS sequence"/>
</dbReference>
<evidence type="ECO:0000313" key="6">
    <source>
        <dbReference type="Proteomes" id="UP000250780"/>
    </source>
</evidence>
<organism evidence="5 6">
    <name type="scientific">Escherichia coli</name>
    <dbReference type="NCBI Taxonomy" id="562"/>
    <lineage>
        <taxon>Bacteria</taxon>
        <taxon>Pseudomonadati</taxon>
        <taxon>Pseudomonadota</taxon>
        <taxon>Gammaproteobacteria</taxon>
        <taxon>Enterobacterales</taxon>
        <taxon>Enterobacteriaceae</taxon>
        <taxon>Escherichia</taxon>
    </lineage>
</organism>
<keyword evidence="3" id="KW-0804">Transcription</keyword>
<proteinExistence type="predicted"/>
<dbReference type="CDD" id="cd07377">
    <property type="entry name" value="WHTH_GntR"/>
    <property type="match status" value="1"/>
</dbReference>
<gene>
    <name evidence="5" type="primary">pdhR_2</name>
    <name evidence="5" type="ORF">NCTC9073_06633</name>
</gene>
<evidence type="ECO:0000256" key="1">
    <source>
        <dbReference type="ARBA" id="ARBA00023015"/>
    </source>
</evidence>
<evidence type="ECO:0000313" key="5">
    <source>
        <dbReference type="EMBL" id="SPX20453.1"/>
    </source>
</evidence>
<dbReference type="AlphaFoldDB" id="A0A2X1NC74"/>
<dbReference type="PROSITE" id="PS50949">
    <property type="entry name" value="HTH_GNTR"/>
    <property type="match status" value="1"/>
</dbReference>
<protein>
    <submittedName>
        <fullName evidence="5">GntR family transcriptional regulator</fullName>
    </submittedName>
</protein>
<dbReference type="SMART" id="SM00345">
    <property type="entry name" value="HTH_GNTR"/>
    <property type="match status" value="1"/>
</dbReference>
<dbReference type="InterPro" id="IPR000524">
    <property type="entry name" value="Tscrpt_reg_HTH_GntR"/>
</dbReference>
<evidence type="ECO:0000256" key="3">
    <source>
        <dbReference type="ARBA" id="ARBA00023163"/>
    </source>
</evidence>
<dbReference type="Pfam" id="PF00392">
    <property type="entry name" value="GntR"/>
    <property type="match status" value="1"/>
</dbReference>
<sequence length="86" mass="9368">MPLSAQQLAAQKNLSYVLAEKLAQRILKGEYEPGTILPGEIELGEQFGVSRTAVREAGQNVNGKRDGFTATANWYSGHATIELEFS</sequence>
<name>A0A2X1NC74_ECOLX</name>
<dbReference type="Gene3D" id="1.10.10.10">
    <property type="entry name" value="Winged helix-like DNA-binding domain superfamily/Winged helix DNA-binding domain"/>
    <property type="match status" value="1"/>
</dbReference>
<dbReference type="EMBL" id="UASD01000012">
    <property type="protein sequence ID" value="SPX20453.1"/>
    <property type="molecule type" value="Genomic_DNA"/>
</dbReference>
<keyword evidence="2" id="KW-0238">DNA-binding</keyword>
<dbReference type="SUPFAM" id="SSF46785">
    <property type="entry name" value="Winged helix' DNA-binding domain"/>
    <property type="match status" value="1"/>
</dbReference>
<reference evidence="5 6" key="1">
    <citation type="submission" date="2018-06" db="EMBL/GenBank/DDBJ databases">
        <authorList>
            <consortium name="Pathogen Informatics"/>
            <person name="Doyle S."/>
        </authorList>
    </citation>
    <scope>NUCLEOTIDE SEQUENCE [LARGE SCALE GENOMIC DNA]</scope>
    <source>
        <strain evidence="5 6">NCTC9073</strain>
    </source>
</reference>
<dbReference type="InterPro" id="IPR036390">
    <property type="entry name" value="WH_DNA-bd_sf"/>
</dbReference>
<dbReference type="GO" id="GO:0003677">
    <property type="term" value="F:DNA binding"/>
    <property type="evidence" value="ECO:0007669"/>
    <property type="project" value="UniProtKB-KW"/>
</dbReference>
<evidence type="ECO:0000256" key="2">
    <source>
        <dbReference type="ARBA" id="ARBA00023125"/>
    </source>
</evidence>
<dbReference type="InterPro" id="IPR036388">
    <property type="entry name" value="WH-like_DNA-bd_sf"/>
</dbReference>
<keyword evidence="1" id="KW-0805">Transcription regulation</keyword>
<evidence type="ECO:0000259" key="4">
    <source>
        <dbReference type="PROSITE" id="PS50949"/>
    </source>
</evidence>
<dbReference type="GO" id="GO:0003700">
    <property type="term" value="F:DNA-binding transcription factor activity"/>
    <property type="evidence" value="ECO:0007669"/>
    <property type="project" value="InterPro"/>
</dbReference>
<feature type="domain" description="HTH gntR-type" evidence="4">
    <location>
        <begin position="12"/>
        <end position="83"/>
    </location>
</feature>